<protein>
    <submittedName>
        <fullName evidence="2">YD repeat-containing protein</fullName>
    </submittedName>
</protein>
<organism evidence="2 3">
    <name type="scientific">Chitinophaga ginsengisegetis</name>
    <dbReference type="NCBI Taxonomy" id="393003"/>
    <lineage>
        <taxon>Bacteria</taxon>
        <taxon>Pseudomonadati</taxon>
        <taxon>Bacteroidota</taxon>
        <taxon>Chitinophagia</taxon>
        <taxon>Chitinophagales</taxon>
        <taxon>Chitinophagaceae</taxon>
        <taxon>Chitinophaga</taxon>
    </lineage>
</organism>
<dbReference type="STRING" id="393003.SAMN05660461_5518"/>
<gene>
    <name evidence="2" type="ORF">SAMN05660461_5518</name>
</gene>
<proteinExistence type="predicted"/>
<evidence type="ECO:0000313" key="2">
    <source>
        <dbReference type="EMBL" id="SKD09629.1"/>
    </source>
</evidence>
<name>A0A1T5PBK0_9BACT</name>
<keyword evidence="3" id="KW-1185">Reference proteome</keyword>
<dbReference type="AlphaFoldDB" id="A0A1T5PBK0"/>
<reference evidence="2 3" key="1">
    <citation type="submission" date="2017-02" db="EMBL/GenBank/DDBJ databases">
        <authorList>
            <person name="Peterson S.W."/>
        </authorList>
    </citation>
    <scope>NUCLEOTIDE SEQUENCE [LARGE SCALE GENOMIC DNA]</scope>
    <source>
        <strain evidence="2 3">DSM 18108</strain>
    </source>
</reference>
<dbReference type="Proteomes" id="UP000190166">
    <property type="component" value="Unassembled WGS sequence"/>
</dbReference>
<keyword evidence="1" id="KW-0732">Signal</keyword>
<dbReference type="RefSeq" id="WP_079472779.1">
    <property type="nucleotide sequence ID" value="NZ_FUZZ01000005.1"/>
</dbReference>
<dbReference type="EMBL" id="FUZZ01000005">
    <property type="protein sequence ID" value="SKD09629.1"/>
    <property type="molecule type" value="Genomic_DNA"/>
</dbReference>
<feature type="signal peptide" evidence="1">
    <location>
        <begin position="1"/>
        <end position="20"/>
    </location>
</feature>
<evidence type="ECO:0000256" key="1">
    <source>
        <dbReference type="SAM" id="SignalP"/>
    </source>
</evidence>
<accession>A0A1T5PBK0</accession>
<feature type="chain" id="PRO_5012414179" evidence="1">
    <location>
        <begin position="21"/>
        <end position="1187"/>
    </location>
</feature>
<sequence length="1187" mass="134845">MKWINGIFFCLVILLTRAEAQTLPSVTFKTPEVAAFNRFIETPVSYYTGVPNISIPLYEIKIKGVTVPITLDYHAGGIRVDQDATWVGLGWSLSYGGEISRKTKGAPDENYYYTGGINNRGLTIDEFNNLAIDDESQAQVRLENITAAKYNRKDYMPDEFYYNILGMGGRFMYSQKQNKFILFPKEDILVAQYDNNNTLNGAINPFNYWNLKLPDGTSVDLGKDGTITDDPLSVTPAGAFKSAWNVKTIRNIFNDSINYTYEKFNYINYRLSGLRVSLFQSSVASGNMGRDGFYDNLSNSAYLSGVRYYDARPSSITYPEGKVDFLTTSRNDAPSRALNEINVTNQQGQLIRKIRFYYSYFYADAFDRYINNESIFPSEYRFQRLRLDSIAISGSDNTAPVKYKFDYYVSQDMPSKFTYSQDHWGFYNGAANTSQYSFIPNIAPDIFTGGDRSVHSLKANVFSIKSITYPEGGKSEFVYEGNTAGIWNMPVETYQDDNTNIAEKSAAIGISSYSRSTSYPSPDYVNGSGGRCFTKTFVVENGVQPAIGYGWECSTNFGISDLEKDMPPNVNNVNFLLEKLDAGRYVSVREFNTAYYQGSVVVRKGEDKQPLSLTPGSYKITVTLSYGNQPGSPPDNQPYNLSFIVKWRQVNTGSNMVNVGGLRIKDINYYDNDGKLAKKKSYTYLNPYAYPANPNFTSGRVVSFPQYFQYNFKYYPQTTSSGGGIQAQMQWGINFYSNSVLPLETTSGSYCGYEYVDEYTVDNTNPDNNQRIGYKFSFAMPYFSQYYQYNYHGIIEPQEWTRGKLLETKYYKGDKVVKKDSISYYDWSPHLNDISEEDYVQEINTNLISFQYLNFFNRNTALPEDFYDNAPPSINYDDYPNFNRAAGGVHCVKFNFGAVPSTVDFAWPYLLLSCQPSIYVKVPYFTHNTGFNKPKTKTVITFDDAGNSIQENEAYYYEKTPLHYQLTQTAIINSKKDTLKQKNQYAADFGSLLPYSAMVQRNMVNSVVSTSSYKNSTFLQSLKANYKDWGNNIFMPVSSETQTAGFATEQRMNFEGYDSKGNLLGMSQSGGVTTAYLWGYKGLYPVARIEGADYNTVKTYITQSILDNPLSDQQLRDEINNLRAKLPNTLITTYTYMPSIGITSETSPANRTTFYEYDGLGRLRLIKDQNGKILKQFDYQYQKPINQ</sequence>
<evidence type="ECO:0000313" key="3">
    <source>
        <dbReference type="Proteomes" id="UP000190166"/>
    </source>
</evidence>